<organism evidence="1 2">
    <name type="scientific">Cucurbita maxima</name>
    <name type="common">Pumpkin</name>
    <name type="synonym">Winter squash</name>
    <dbReference type="NCBI Taxonomy" id="3661"/>
    <lineage>
        <taxon>Eukaryota</taxon>
        <taxon>Viridiplantae</taxon>
        <taxon>Streptophyta</taxon>
        <taxon>Embryophyta</taxon>
        <taxon>Tracheophyta</taxon>
        <taxon>Spermatophyta</taxon>
        <taxon>Magnoliopsida</taxon>
        <taxon>eudicotyledons</taxon>
        <taxon>Gunneridae</taxon>
        <taxon>Pentapetalae</taxon>
        <taxon>rosids</taxon>
        <taxon>fabids</taxon>
        <taxon>Cucurbitales</taxon>
        <taxon>Cucurbitaceae</taxon>
        <taxon>Cucurbiteae</taxon>
        <taxon>Cucurbita</taxon>
    </lineage>
</organism>
<dbReference type="AlphaFoldDB" id="A0A6J1I2J9"/>
<dbReference type="InterPro" id="IPR043128">
    <property type="entry name" value="Rev_trsase/Diguanyl_cyclase"/>
</dbReference>
<sequence length="129" mass="15146">MEEHEHHLRLVFEKLREHQLYVKREKCAFVQQRIKFLGHVIEAGKVGMEEEKVKATKEGKITSSVTEVRSFLGLTNYYRRFVEGFSKRAELLTELLKEGNKWSWTSRCQEAFDNLKNDMMEEPVLGIAA</sequence>
<dbReference type="PANTHER" id="PTHR37984:SF5">
    <property type="entry name" value="PROTEIN NYNRIN-LIKE"/>
    <property type="match status" value="1"/>
</dbReference>
<evidence type="ECO:0000313" key="2">
    <source>
        <dbReference type="RefSeq" id="XP_022971652.1"/>
    </source>
</evidence>
<gene>
    <name evidence="2" type="primary">LOC111470335</name>
</gene>
<dbReference type="KEGG" id="cmax:111470335"/>
<dbReference type="FunFam" id="3.30.70.270:FF:000020">
    <property type="entry name" value="Transposon Tf2-6 polyprotein-like Protein"/>
    <property type="match status" value="1"/>
</dbReference>
<evidence type="ECO:0000313" key="1">
    <source>
        <dbReference type="Proteomes" id="UP000504608"/>
    </source>
</evidence>
<accession>A0A6J1I2J9</accession>
<dbReference type="OrthoDB" id="415724at2759"/>
<dbReference type="Proteomes" id="UP000504608">
    <property type="component" value="Unplaced"/>
</dbReference>
<reference evidence="2" key="1">
    <citation type="submission" date="2025-08" db="UniProtKB">
        <authorList>
            <consortium name="RefSeq"/>
        </authorList>
    </citation>
    <scope>IDENTIFICATION</scope>
    <source>
        <tissue evidence="2">Young leaves</tissue>
    </source>
</reference>
<dbReference type="SUPFAM" id="SSF56672">
    <property type="entry name" value="DNA/RNA polymerases"/>
    <property type="match status" value="1"/>
</dbReference>
<proteinExistence type="predicted"/>
<keyword evidence="1" id="KW-1185">Reference proteome</keyword>
<name>A0A6J1I2J9_CUCMA</name>
<dbReference type="Gene3D" id="3.30.70.270">
    <property type="match status" value="2"/>
</dbReference>
<dbReference type="PANTHER" id="PTHR37984">
    <property type="entry name" value="PROTEIN CBG26694"/>
    <property type="match status" value="1"/>
</dbReference>
<dbReference type="RefSeq" id="XP_022971652.1">
    <property type="nucleotide sequence ID" value="XM_023115884.1"/>
</dbReference>
<dbReference type="GeneID" id="111470335"/>
<dbReference type="InterPro" id="IPR043502">
    <property type="entry name" value="DNA/RNA_pol_sf"/>
</dbReference>
<protein>
    <submittedName>
        <fullName evidence="2">Uncharacterized protein LOC111470335</fullName>
    </submittedName>
</protein>
<dbReference type="InterPro" id="IPR050951">
    <property type="entry name" value="Retrovirus_Pol_polyprotein"/>
</dbReference>